<dbReference type="InterPro" id="IPR054728">
    <property type="entry name" value="RsmB-like_ferredoxin"/>
</dbReference>
<dbReference type="InterPro" id="IPR001678">
    <property type="entry name" value="MeTrfase_RsmB-F_NOP2_dom"/>
</dbReference>
<dbReference type="PANTHER" id="PTHR22807">
    <property type="entry name" value="NOP2 YEAST -RELATED NOL1/NOP2/FMU SUN DOMAIN-CONTAINING"/>
    <property type="match status" value="1"/>
</dbReference>
<dbReference type="GO" id="GO:0005737">
    <property type="term" value="C:cytoplasm"/>
    <property type="evidence" value="ECO:0007669"/>
    <property type="project" value="UniProtKB-SubCell"/>
</dbReference>
<evidence type="ECO:0000256" key="4">
    <source>
        <dbReference type="ARBA" id="ARBA00022490"/>
    </source>
</evidence>
<proteinExistence type="inferred from homology"/>
<evidence type="ECO:0000256" key="2">
    <source>
        <dbReference type="ARBA" id="ARBA00004496"/>
    </source>
</evidence>
<gene>
    <name evidence="15" type="ORF">SAMN02910414_02350</name>
</gene>
<evidence type="ECO:0000256" key="12">
    <source>
        <dbReference type="ARBA" id="ARBA00047283"/>
    </source>
</evidence>
<dbReference type="SUPFAM" id="SSF48013">
    <property type="entry name" value="NusB-like"/>
    <property type="match status" value="1"/>
</dbReference>
<keyword evidence="8 13" id="KW-0949">S-adenosyl-L-methionine</keyword>
<evidence type="ECO:0000256" key="3">
    <source>
        <dbReference type="ARBA" id="ARBA00012140"/>
    </source>
</evidence>
<dbReference type="OrthoDB" id="9810297at2"/>
<dbReference type="PRINTS" id="PR02008">
    <property type="entry name" value="RCMTFAMILY"/>
</dbReference>
<evidence type="ECO:0000256" key="5">
    <source>
        <dbReference type="ARBA" id="ARBA00022552"/>
    </source>
</evidence>
<feature type="binding site" evidence="13">
    <location>
        <begin position="272"/>
        <end position="278"/>
    </location>
    <ligand>
        <name>S-adenosyl-L-methionine</name>
        <dbReference type="ChEBI" id="CHEBI:59789"/>
    </ligand>
</feature>
<evidence type="ECO:0000259" key="14">
    <source>
        <dbReference type="PROSITE" id="PS51686"/>
    </source>
</evidence>
<evidence type="ECO:0000313" key="16">
    <source>
        <dbReference type="Proteomes" id="UP000183918"/>
    </source>
</evidence>
<dbReference type="Gene3D" id="1.10.940.10">
    <property type="entry name" value="NusB-like"/>
    <property type="match status" value="1"/>
</dbReference>
<comment type="catalytic activity">
    <reaction evidence="12">
        <text>cytidine(967) in 16S rRNA + S-adenosyl-L-methionine = 5-methylcytidine(967) in 16S rRNA + S-adenosyl-L-homocysteine + H(+)</text>
        <dbReference type="Rhea" id="RHEA:42748"/>
        <dbReference type="Rhea" id="RHEA-COMP:10219"/>
        <dbReference type="Rhea" id="RHEA-COMP:10220"/>
        <dbReference type="ChEBI" id="CHEBI:15378"/>
        <dbReference type="ChEBI" id="CHEBI:57856"/>
        <dbReference type="ChEBI" id="CHEBI:59789"/>
        <dbReference type="ChEBI" id="CHEBI:74483"/>
        <dbReference type="ChEBI" id="CHEBI:82748"/>
        <dbReference type="EC" id="2.1.1.176"/>
    </reaction>
</comment>
<accession>A0A1H3MM04</accession>
<dbReference type="RefSeq" id="WP_074719126.1">
    <property type="nucleotide sequence ID" value="NZ_FNPG01000036.1"/>
</dbReference>
<dbReference type="Pfam" id="PF01189">
    <property type="entry name" value="Methyltr_RsmB-F"/>
    <property type="match status" value="1"/>
</dbReference>
<evidence type="ECO:0000256" key="6">
    <source>
        <dbReference type="ARBA" id="ARBA00022603"/>
    </source>
</evidence>
<name>A0A1H3MM04_9FIRM</name>
<evidence type="ECO:0000256" key="13">
    <source>
        <dbReference type="PROSITE-ProRule" id="PRU01023"/>
    </source>
</evidence>
<protein>
    <recommendedName>
        <fullName evidence="3">16S rRNA (cytosine(967)-C(5))-methyltransferase</fullName>
        <ecNumber evidence="3">2.1.1.176</ecNumber>
    </recommendedName>
    <alternativeName>
        <fullName evidence="10">16S rRNA m5C967 methyltransferase</fullName>
    </alternativeName>
    <alternativeName>
        <fullName evidence="11">rRNA (cytosine-C(5)-)-methyltransferase RsmB</fullName>
    </alternativeName>
</protein>
<dbReference type="Gene3D" id="3.40.50.150">
    <property type="entry name" value="Vaccinia Virus protein VP39"/>
    <property type="match status" value="1"/>
</dbReference>
<dbReference type="InterPro" id="IPR049560">
    <property type="entry name" value="MeTrfase_RsmB-F_NOP2_cat"/>
</dbReference>
<dbReference type="Proteomes" id="UP000183918">
    <property type="component" value="Unassembled WGS sequence"/>
</dbReference>
<dbReference type="NCBIfam" id="NF011494">
    <property type="entry name" value="PRK14902.1"/>
    <property type="match status" value="1"/>
</dbReference>
<keyword evidence="5" id="KW-0698">rRNA processing</keyword>
<dbReference type="Gene3D" id="3.30.70.1170">
    <property type="entry name" value="Sun protein, domain 3"/>
    <property type="match status" value="1"/>
</dbReference>
<dbReference type="InterPro" id="IPR029063">
    <property type="entry name" value="SAM-dependent_MTases_sf"/>
</dbReference>
<dbReference type="PROSITE" id="PS51686">
    <property type="entry name" value="SAM_MT_RSMB_NOP"/>
    <property type="match status" value="1"/>
</dbReference>
<dbReference type="InterPro" id="IPR023267">
    <property type="entry name" value="RCMT"/>
</dbReference>
<dbReference type="NCBIfam" id="TIGR00563">
    <property type="entry name" value="rsmB"/>
    <property type="match status" value="1"/>
</dbReference>
<keyword evidence="9 13" id="KW-0694">RNA-binding</keyword>
<evidence type="ECO:0000313" key="15">
    <source>
        <dbReference type="EMBL" id="SDY77590.1"/>
    </source>
</evidence>
<dbReference type="InterPro" id="IPR006027">
    <property type="entry name" value="NusB_RsmB_TIM44"/>
</dbReference>
<dbReference type="GO" id="GO:0006355">
    <property type="term" value="P:regulation of DNA-templated transcription"/>
    <property type="evidence" value="ECO:0007669"/>
    <property type="project" value="InterPro"/>
</dbReference>
<dbReference type="EMBL" id="FNPG01000036">
    <property type="protein sequence ID" value="SDY77590.1"/>
    <property type="molecule type" value="Genomic_DNA"/>
</dbReference>
<dbReference type="InterPro" id="IPR035926">
    <property type="entry name" value="NusB-like_sf"/>
</dbReference>
<keyword evidence="7 13" id="KW-0808">Transferase</keyword>
<keyword evidence="6 13" id="KW-0489">Methyltransferase</keyword>
<feature type="active site" description="Nucleophile" evidence="13">
    <location>
        <position position="394"/>
    </location>
</feature>
<evidence type="ECO:0000256" key="7">
    <source>
        <dbReference type="ARBA" id="ARBA00022679"/>
    </source>
</evidence>
<dbReference type="EC" id="2.1.1.176" evidence="3"/>
<evidence type="ECO:0000256" key="9">
    <source>
        <dbReference type="ARBA" id="ARBA00022884"/>
    </source>
</evidence>
<keyword evidence="16" id="KW-1185">Reference proteome</keyword>
<dbReference type="PANTHER" id="PTHR22807:SF30">
    <property type="entry name" value="28S RRNA (CYTOSINE(4447)-C(5))-METHYLTRANSFERASE-RELATED"/>
    <property type="match status" value="1"/>
</dbReference>
<evidence type="ECO:0000256" key="1">
    <source>
        <dbReference type="ARBA" id="ARBA00002724"/>
    </source>
</evidence>
<feature type="binding site" evidence="13">
    <location>
        <position position="296"/>
    </location>
    <ligand>
        <name>S-adenosyl-L-methionine</name>
        <dbReference type="ChEBI" id="CHEBI:59789"/>
    </ligand>
</feature>
<dbReference type="SUPFAM" id="SSF53335">
    <property type="entry name" value="S-adenosyl-L-methionine-dependent methyltransferases"/>
    <property type="match status" value="1"/>
</dbReference>
<dbReference type="AlphaFoldDB" id="A0A1H3MM04"/>
<comment type="subcellular location">
    <subcellularLocation>
        <location evidence="2">Cytoplasm</location>
    </subcellularLocation>
</comment>
<keyword evidence="4" id="KW-0963">Cytoplasm</keyword>
<dbReference type="Pfam" id="PF01029">
    <property type="entry name" value="NusB"/>
    <property type="match status" value="1"/>
</dbReference>
<feature type="binding site" evidence="13">
    <location>
        <position position="323"/>
    </location>
    <ligand>
        <name>S-adenosyl-L-methionine</name>
        <dbReference type="ChEBI" id="CHEBI:59789"/>
    </ligand>
</feature>
<dbReference type="GO" id="GO:0003723">
    <property type="term" value="F:RNA binding"/>
    <property type="evidence" value="ECO:0007669"/>
    <property type="project" value="UniProtKB-UniRule"/>
</dbReference>
<dbReference type="STRING" id="1122142.SAMN02910414_02350"/>
<dbReference type="CDD" id="cd02440">
    <property type="entry name" value="AdoMet_MTases"/>
    <property type="match status" value="1"/>
</dbReference>
<evidence type="ECO:0000256" key="8">
    <source>
        <dbReference type="ARBA" id="ARBA00022691"/>
    </source>
</evidence>
<feature type="binding site" evidence="13">
    <location>
        <position position="341"/>
    </location>
    <ligand>
        <name>S-adenosyl-L-methionine</name>
        <dbReference type="ChEBI" id="CHEBI:59789"/>
    </ligand>
</feature>
<dbReference type="GO" id="GO:0008649">
    <property type="term" value="F:rRNA methyltransferase activity"/>
    <property type="evidence" value="ECO:0007669"/>
    <property type="project" value="InterPro"/>
</dbReference>
<feature type="domain" description="SAM-dependent MTase RsmB/NOP-type" evidence="14">
    <location>
        <begin position="175"/>
        <end position="442"/>
    </location>
</feature>
<comment type="similarity">
    <text evidence="13">Belongs to the class I-like SAM-binding methyltransferase superfamily. RsmB/NOP family.</text>
</comment>
<organism evidence="15 16">
    <name type="scientific">Lachnobacterium bovis DSM 14045</name>
    <dbReference type="NCBI Taxonomy" id="1122142"/>
    <lineage>
        <taxon>Bacteria</taxon>
        <taxon>Bacillati</taxon>
        <taxon>Bacillota</taxon>
        <taxon>Clostridia</taxon>
        <taxon>Lachnospirales</taxon>
        <taxon>Lachnospiraceae</taxon>
        <taxon>Lachnobacterium</taxon>
    </lineage>
</organism>
<comment type="function">
    <text evidence="1">Specifically methylates the cytosine at position 967 (m5C967) of 16S rRNA.</text>
</comment>
<sequence>MADNVNTRELILDMLIEIIEKEEYSHIVLRQVLEKYQYLDKVDRAFITRITEGTLENLIKIDYIINQFSKVKAKKMKPLIRTLLRMSVYQLLYMDAVPDSAVCNEAVKIAKKRKFKQLSGFVNGVLRNIARNKDEIKYPDENKEPVKYLSVCYSMPEWIVKEWIDAYGREKTKDILYNLNTQKPLTIRTNLNKTTPQKLKEELEKANIKVTPIKPNEENKNLGDYAFEIENFNYLNSIEAFKEGKFYVQDLSSMMVAEYAMPQKNDYVIDVCAAPGGKSLHIAEMLDGTGMVEARDLTEYKVGLIEENIKRHKATNVKAIQWDATVLDENAIDKADVLICDLPCSGLGVLAKKPDIRYRMSLEQQKELSQLQKEILSKVVNYVKPGKTMIYSTCTINPDENEKNVQWILDNYPQMKLVEMKQIFPSEQWHDGFFIAKFNRTL</sequence>
<dbReference type="Pfam" id="PF22458">
    <property type="entry name" value="RsmF-B_ferredox"/>
    <property type="match status" value="1"/>
</dbReference>
<reference evidence="15 16" key="1">
    <citation type="submission" date="2016-10" db="EMBL/GenBank/DDBJ databases">
        <authorList>
            <person name="de Groot N.N."/>
        </authorList>
    </citation>
    <scope>NUCLEOTIDE SEQUENCE [LARGE SCALE GENOMIC DNA]</scope>
    <source>
        <strain evidence="15 16">DSM 14045</strain>
    </source>
</reference>
<evidence type="ECO:0000256" key="10">
    <source>
        <dbReference type="ARBA" id="ARBA00030399"/>
    </source>
</evidence>
<evidence type="ECO:0000256" key="11">
    <source>
        <dbReference type="ARBA" id="ARBA00031088"/>
    </source>
</evidence>
<dbReference type="InterPro" id="IPR004573">
    <property type="entry name" value="rRNA_ssu_MeTfrase_B"/>
</dbReference>